<dbReference type="EMBL" id="CP069105">
    <property type="protein sequence ID" value="QSS55644.1"/>
    <property type="molecule type" value="Genomic_DNA"/>
</dbReference>
<name>A0A8A1LTB4_AJEC8</name>
<evidence type="ECO:0000313" key="2">
    <source>
        <dbReference type="Proteomes" id="UP000663419"/>
    </source>
</evidence>
<dbReference type="VEuPathDB" id="FungiDB:I7I53_03584"/>
<accession>A0A8A1LTB4</accession>
<sequence length="104" mass="11938">MTHDTQVYTLTHPSEHTLCFRRVRNVECDPQRQKLQAPLRIVECEPAISANLATYGFQLLGLSFSFLETIVRDSVSFPSLPERYFGIACLSGQRMRTYTSYPSF</sequence>
<dbReference type="Proteomes" id="UP000663419">
    <property type="component" value="Chromosome 4"/>
</dbReference>
<evidence type="ECO:0000313" key="1">
    <source>
        <dbReference type="EMBL" id="QSS55644.1"/>
    </source>
</evidence>
<gene>
    <name evidence="1" type="ORF">I7I53_03584</name>
</gene>
<protein>
    <submittedName>
        <fullName evidence="1">Uncharacterized protein</fullName>
    </submittedName>
</protein>
<organism evidence="1 2">
    <name type="scientific">Ajellomyces capsulatus (strain H88)</name>
    <name type="common">Darling's disease fungus</name>
    <name type="synonym">Histoplasma capsulatum</name>
    <dbReference type="NCBI Taxonomy" id="544711"/>
    <lineage>
        <taxon>Eukaryota</taxon>
        <taxon>Fungi</taxon>
        <taxon>Dikarya</taxon>
        <taxon>Ascomycota</taxon>
        <taxon>Pezizomycotina</taxon>
        <taxon>Eurotiomycetes</taxon>
        <taxon>Eurotiomycetidae</taxon>
        <taxon>Onygenales</taxon>
        <taxon>Ajellomycetaceae</taxon>
        <taxon>Histoplasma</taxon>
    </lineage>
</organism>
<proteinExistence type="predicted"/>
<dbReference type="AlphaFoldDB" id="A0A8A1LTB4"/>
<reference evidence="1" key="1">
    <citation type="submission" date="2021-01" db="EMBL/GenBank/DDBJ databases">
        <title>Chromosome-level genome assembly of a human fungal pathogen reveals clustering of transcriptionally co-regulated genes.</title>
        <authorList>
            <person name="Voorhies M."/>
            <person name="Cohen S."/>
            <person name="Shea T.P."/>
            <person name="Petrus S."/>
            <person name="Munoz J.F."/>
            <person name="Poplawski S."/>
            <person name="Goldman W.E."/>
            <person name="Michael T."/>
            <person name="Cuomo C.A."/>
            <person name="Sil A."/>
            <person name="Beyhan S."/>
        </authorList>
    </citation>
    <scope>NUCLEOTIDE SEQUENCE</scope>
    <source>
        <strain evidence="1">H88</strain>
    </source>
</reference>